<dbReference type="AlphaFoldDB" id="E3LAD5"/>
<dbReference type="GO" id="GO:0033018">
    <property type="term" value="C:sarcoplasmic reticulum lumen"/>
    <property type="evidence" value="ECO:0000318"/>
    <property type="project" value="GO_Central"/>
</dbReference>
<evidence type="ECO:0000313" key="3">
    <source>
        <dbReference type="Proteomes" id="UP000008783"/>
    </source>
</evidence>
<feature type="region of interest" description="Disordered" evidence="1">
    <location>
        <begin position="1"/>
        <end position="92"/>
    </location>
</feature>
<dbReference type="GO" id="GO:0051279">
    <property type="term" value="P:regulation of release of sequestered calcium ion into cytosol"/>
    <property type="evidence" value="ECO:0000318"/>
    <property type="project" value="GO_Central"/>
</dbReference>
<protein>
    <submittedName>
        <fullName evidence="2">Uncharacterized protein</fullName>
    </submittedName>
</protein>
<feature type="compositionally biased region" description="Polar residues" evidence="1">
    <location>
        <begin position="18"/>
        <end position="30"/>
    </location>
</feature>
<feature type="compositionally biased region" description="Basic residues" evidence="1">
    <location>
        <begin position="32"/>
        <end position="47"/>
    </location>
</feature>
<feature type="compositionally biased region" description="Basic and acidic residues" evidence="1">
    <location>
        <begin position="55"/>
        <end position="68"/>
    </location>
</feature>
<dbReference type="InParanoid" id="E3LAD5"/>
<dbReference type="PANTHER" id="PTHR10033">
    <property type="entry name" value="CALSEQUESTRIN"/>
    <property type="match status" value="1"/>
</dbReference>
<dbReference type="HOGENOM" id="CLU_025212_0_1_1"/>
<dbReference type="Proteomes" id="UP000008783">
    <property type="component" value="Unassembled WGS sequence"/>
</dbReference>
<dbReference type="RefSeq" id="XP_003337929.2">
    <property type="nucleotide sequence ID" value="XM_003337881.2"/>
</dbReference>
<dbReference type="VEuPathDB" id="FungiDB:PGTG_18924"/>
<reference key="1">
    <citation type="submission" date="2007-01" db="EMBL/GenBank/DDBJ databases">
        <title>The Genome Sequence of Puccinia graminis f. sp. tritici Strain CRL 75-36-700-3.</title>
        <authorList>
            <consortium name="The Broad Institute Genome Sequencing Platform"/>
            <person name="Birren B."/>
            <person name="Lander E."/>
            <person name="Galagan J."/>
            <person name="Nusbaum C."/>
            <person name="Devon K."/>
            <person name="Cuomo C."/>
            <person name="Jaffe D."/>
            <person name="Butler J."/>
            <person name="Alvarez P."/>
            <person name="Gnerre S."/>
            <person name="Grabherr M."/>
            <person name="Mauceli E."/>
            <person name="Brockman W."/>
            <person name="Young S."/>
            <person name="LaButti K."/>
            <person name="Sykes S."/>
            <person name="DeCaprio D."/>
            <person name="Crawford M."/>
            <person name="Koehrsen M."/>
            <person name="Engels R."/>
            <person name="Montgomery P."/>
            <person name="Pearson M."/>
            <person name="Howarth C."/>
            <person name="Larson L."/>
            <person name="White J."/>
            <person name="Zeng Q."/>
            <person name="Kodira C."/>
            <person name="Yandava C."/>
            <person name="Alvarado L."/>
            <person name="O'Leary S."/>
            <person name="Szabo L."/>
            <person name="Dean R."/>
            <person name="Schein J."/>
        </authorList>
    </citation>
    <scope>NUCLEOTIDE SEQUENCE</scope>
    <source>
        <strain>CRL 75-36-700-3</strain>
    </source>
</reference>
<dbReference type="PANTHER" id="PTHR10033:SF0">
    <property type="entry name" value="CALSEQUESTRIN"/>
    <property type="match status" value="1"/>
</dbReference>
<sequence length="469" mass="53056">MAATRSSRTPKTRKNSKKTGSTATLTVANQNKSKKKPNPSARKHASRTRNNGNSDSDRTSDSDRRDSDDAREEEDPRPEGQNSPSDSPSDFVGLTVANFESQLPKWSIYQLRQALHKSKDPPANRIPPEVQDALTLLQQNYIKSKLMLAAIGNVSEETVNKSLGENKPSRRKCAWNRFLAFSLESANTPVPPKGVSIGWEERNQHLGEVWSSLTEDEKDVFSPKVFQYFSKIPCRFGEEEDDDEDEAEPDLTSEEIELYQPLYTKLFNQEKVDMIISKGENVGIAKGTAFKLAERSMQRLNSELFTMSNSYNTTYYLLTATRAPGKNSFCKEWSNDAAWLTLAEKNWRAKEKFEAYSHGREIQESVEDANGVCMKKKRPADTMKIKLRAALNETLAKALGVSACKFPKGKNPAASLREKNRNLKMVLSEFAEMTEEKLMTGFDRLQFEDRKKWYADIQSGAFKVILSQD</sequence>
<dbReference type="GeneID" id="10543303"/>
<feature type="compositionally biased region" description="Basic residues" evidence="1">
    <location>
        <begin position="8"/>
        <end position="17"/>
    </location>
</feature>
<dbReference type="KEGG" id="pgr:PGTG_18924"/>
<dbReference type="EMBL" id="DS178396">
    <property type="protein sequence ID" value="EFP93510.2"/>
    <property type="molecule type" value="Genomic_DNA"/>
</dbReference>
<dbReference type="OrthoDB" id="2499072at2759"/>
<keyword evidence="3" id="KW-1185">Reference proteome</keyword>
<name>E3LAD5_PUCGT</name>
<reference evidence="3" key="2">
    <citation type="journal article" date="2011" name="Proc. Natl. Acad. Sci. U.S.A.">
        <title>Obligate biotrophy features unraveled by the genomic analysis of rust fungi.</title>
        <authorList>
            <person name="Duplessis S."/>
            <person name="Cuomo C.A."/>
            <person name="Lin Y.-C."/>
            <person name="Aerts A."/>
            <person name="Tisserant E."/>
            <person name="Veneault-Fourrey C."/>
            <person name="Joly D.L."/>
            <person name="Hacquard S."/>
            <person name="Amselem J."/>
            <person name="Cantarel B.L."/>
            <person name="Chiu R."/>
            <person name="Coutinho P.M."/>
            <person name="Feau N."/>
            <person name="Field M."/>
            <person name="Frey P."/>
            <person name="Gelhaye E."/>
            <person name="Goldberg J."/>
            <person name="Grabherr M.G."/>
            <person name="Kodira C.D."/>
            <person name="Kohler A."/>
            <person name="Kuees U."/>
            <person name="Lindquist E.A."/>
            <person name="Lucas S.M."/>
            <person name="Mago R."/>
            <person name="Mauceli E."/>
            <person name="Morin E."/>
            <person name="Murat C."/>
            <person name="Pangilinan J.L."/>
            <person name="Park R."/>
            <person name="Pearson M."/>
            <person name="Quesneville H."/>
            <person name="Rouhier N."/>
            <person name="Sakthikumar S."/>
            <person name="Salamov A.A."/>
            <person name="Schmutz J."/>
            <person name="Selles B."/>
            <person name="Shapiro H."/>
            <person name="Tanguay P."/>
            <person name="Tuskan G.A."/>
            <person name="Henrissat B."/>
            <person name="Van de Peer Y."/>
            <person name="Rouze P."/>
            <person name="Ellis J.G."/>
            <person name="Dodds P.N."/>
            <person name="Schein J.E."/>
            <person name="Zhong S."/>
            <person name="Hamelin R.C."/>
            <person name="Grigoriev I.V."/>
            <person name="Szabo L.J."/>
            <person name="Martin F."/>
        </authorList>
    </citation>
    <scope>NUCLEOTIDE SEQUENCE [LARGE SCALE GENOMIC DNA]</scope>
    <source>
        <strain evidence="3">CRL 75-36-700-3 / race SCCL</strain>
    </source>
</reference>
<organism evidence="2 3">
    <name type="scientific">Puccinia graminis f. sp. tritici (strain CRL 75-36-700-3 / race SCCL)</name>
    <name type="common">Black stem rust fungus</name>
    <dbReference type="NCBI Taxonomy" id="418459"/>
    <lineage>
        <taxon>Eukaryota</taxon>
        <taxon>Fungi</taxon>
        <taxon>Dikarya</taxon>
        <taxon>Basidiomycota</taxon>
        <taxon>Pucciniomycotina</taxon>
        <taxon>Pucciniomycetes</taxon>
        <taxon>Pucciniales</taxon>
        <taxon>Pucciniaceae</taxon>
        <taxon>Puccinia</taxon>
    </lineage>
</organism>
<accession>E3LAD5</accession>
<proteinExistence type="predicted"/>
<evidence type="ECO:0000256" key="1">
    <source>
        <dbReference type="SAM" id="MobiDB-lite"/>
    </source>
</evidence>
<dbReference type="GO" id="GO:0005509">
    <property type="term" value="F:calcium ion binding"/>
    <property type="evidence" value="ECO:0000318"/>
    <property type="project" value="GO_Central"/>
</dbReference>
<evidence type="ECO:0000313" key="2">
    <source>
        <dbReference type="EMBL" id="EFP93510.2"/>
    </source>
</evidence>
<gene>
    <name evidence="2" type="ORF">PGTG_18924</name>
</gene>